<keyword evidence="1" id="KW-0732">Signal</keyword>
<dbReference type="EMBL" id="BOQE01000001">
    <property type="protein sequence ID" value="GIM47662.1"/>
    <property type="molecule type" value="Genomic_DNA"/>
</dbReference>
<dbReference type="AlphaFoldDB" id="A0AAV4LIK2"/>
<dbReference type="InterPro" id="IPR001119">
    <property type="entry name" value="SLH_dom"/>
</dbReference>
<gene>
    <name evidence="3" type="ORF">DNHGIG_32110</name>
</gene>
<feature type="domain" description="SLH" evidence="2">
    <location>
        <begin position="25"/>
        <end position="88"/>
    </location>
</feature>
<evidence type="ECO:0000313" key="4">
    <source>
        <dbReference type="Proteomes" id="UP001057291"/>
    </source>
</evidence>
<dbReference type="Pfam" id="PF00395">
    <property type="entry name" value="SLH"/>
    <property type="match status" value="2"/>
</dbReference>
<accession>A0AAV4LIK2</accession>
<sequence length="363" mass="38902">MLKRKLIAVMSSAALLSTLVGNAMAATSFTDVSADSPYASYIQDLSSKGIVSGVGNGQFAPTKTLTRAEMATFLVRAFGIPQNTSSSVAFTDIRGHWAESYIKSAYAAGMIAGKSATTFAPDAPVTREEAAQMVWNYLSKNGVQPSSGVYNLPNIGKLDSWAQSAVGNLMTHQLVGPSNFSDWTASMNRQEAAAVIDLAMQALEQANTQQPQPQPQPLPPVQTGGSIQYPFDATQIVINPTTNSNNLIDNGDGTFSLGNIKMTNSFINGYSKEEFTSHLQLFSQVKFKFDGNKVTVTVPDSGSSSVYWVIGGPDGGWNGEGPKTMTESDRVGVRLFNHDNAHTYAGAALLYQNGQWVVKYPNL</sequence>
<dbReference type="PANTHER" id="PTHR43308:SF5">
    <property type="entry name" value="S-LAYER PROTEIN _ PEPTIDOGLYCAN ENDO-BETA-N-ACETYLGLUCOSAMINIDASE"/>
    <property type="match status" value="1"/>
</dbReference>
<evidence type="ECO:0000259" key="2">
    <source>
        <dbReference type="PROSITE" id="PS51272"/>
    </source>
</evidence>
<dbReference type="InterPro" id="IPR051465">
    <property type="entry name" value="Cell_Envelope_Struct_Comp"/>
</dbReference>
<feature type="domain" description="SLH" evidence="2">
    <location>
        <begin position="89"/>
        <end position="148"/>
    </location>
</feature>
<feature type="chain" id="PRO_5043697019" description="SLH domain-containing protein" evidence="1">
    <location>
        <begin position="26"/>
        <end position="363"/>
    </location>
</feature>
<organism evidence="3 4">
    <name type="scientific">Collibacillus ludicampi</name>
    <dbReference type="NCBI Taxonomy" id="2771369"/>
    <lineage>
        <taxon>Bacteria</taxon>
        <taxon>Bacillati</taxon>
        <taxon>Bacillota</taxon>
        <taxon>Bacilli</taxon>
        <taxon>Bacillales</taxon>
        <taxon>Alicyclobacillaceae</taxon>
        <taxon>Collibacillus</taxon>
    </lineage>
</organism>
<keyword evidence="4" id="KW-1185">Reference proteome</keyword>
<evidence type="ECO:0000256" key="1">
    <source>
        <dbReference type="SAM" id="SignalP"/>
    </source>
</evidence>
<protein>
    <recommendedName>
        <fullName evidence="2">SLH domain-containing protein</fullName>
    </recommendedName>
</protein>
<dbReference type="PANTHER" id="PTHR43308">
    <property type="entry name" value="OUTER MEMBRANE PROTEIN ALPHA-RELATED"/>
    <property type="match status" value="1"/>
</dbReference>
<proteinExistence type="predicted"/>
<dbReference type="RefSeq" id="WP_282200616.1">
    <property type="nucleotide sequence ID" value="NZ_BOQE01000001.1"/>
</dbReference>
<comment type="caution">
    <text evidence="3">The sequence shown here is derived from an EMBL/GenBank/DDBJ whole genome shotgun (WGS) entry which is preliminary data.</text>
</comment>
<dbReference type="Proteomes" id="UP001057291">
    <property type="component" value="Unassembled WGS sequence"/>
</dbReference>
<dbReference type="PROSITE" id="PS51272">
    <property type="entry name" value="SLH"/>
    <property type="match status" value="2"/>
</dbReference>
<evidence type="ECO:0000313" key="3">
    <source>
        <dbReference type="EMBL" id="GIM47662.1"/>
    </source>
</evidence>
<feature type="signal peptide" evidence="1">
    <location>
        <begin position="1"/>
        <end position="25"/>
    </location>
</feature>
<name>A0AAV4LIK2_9BACL</name>
<reference evidence="3" key="1">
    <citation type="journal article" date="2023" name="Int. J. Syst. Evol. Microbiol.">
        <title>Collibacillus ludicampi gen. nov., sp. nov., a new soil bacterium of the family Alicyclobacillaceae.</title>
        <authorList>
            <person name="Jojima T."/>
            <person name="Ioku Y."/>
            <person name="Fukuta Y."/>
            <person name="Shirasaka N."/>
            <person name="Matsumura Y."/>
            <person name="Mori M."/>
        </authorList>
    </citation>
    <scope>NUCLEOTIDE SEQUENCE</scope>
    <source>
        <strain evidence="3">TP075</strain>
    </source>
</reference>